<evidence type="ECO:0000256" key="1">
    <source>
        <dbReference type="ARBA" id="ARBA00008655"/>
    </source>
</evidence>
<name>A0A1X6NKP2_PORUM</name>
<dbReference type="PANTHER" id="PTHR10983">
    <property type="entry name" value="1-ACYLGLYCEROL-3-PHOSPHATE ACYLTRANSFERASE-RELATED"/>
    <property type="match status" value="1"/>
</dbReference>
<sequence length="311" mass="33200">MSIYVGHLELFGRMTLVVRGDPFVRGESALVVCNHRSWTDTIVLYSLARQVGAHGDVKFFTKRSLLWFPVYGVAGVLCNVCLFIQRDMSAAAGAFAALRAQLTGADAKPSDAAASGAAASGSSGARRFPPFWLINYLEGTRLTAAKVAASQKFAASRNLPILSHVLLPRTKGFIASASALRGAATAVYDVTIGYAPDASSAPSGSPSPSFTTMLLTAGMGPRVLYVHQRRIPMEEVPADPAALSDWLYELYAAKDARLARLAATGSFEGEPVSWTRFTWAHVLGCIALFWASVGAVMWVGLAALRLWRGTA</sequence>
<evidence type="ECO:0000256" key="4">
    <source>
        <dbReference type="SAM" id="Phobius"/>
    </source>
</evidence>
<protein>
    <recommendedName>
        <fullName evidence="5">Phospholipid/glycerol acyltransferase domain-containing protein</fullName>
    </recommendedName>
</protein>
<feature type="transmembrane region" description="Helical" evidence="4">
    <location>
        <begin position="282"/>
        <end position="307"/>
    </location>
</feature>
<keyword evidence="4" id="KW-0812">Transmembrane</keyword>
<keyword evidence="4" id="KW-0472">Membrane</keyword>
<dbReference type="PANTHER" id="PTHR10983:SF24">
    <property type="entry name" value="1-ACYLGLYCEROL-3-PHOSPHATE O-ACYLTRANSFERASE 3, ISOFORM E-RELATED"/>
    <property type="match status" value="1"/>
</dbReference>
<dbReference type="Proteomes" id="UP000218209">
    <property type="component" value="Unassembled WGS sequence"/>
</dbReference>
<dbReference type="SUPFAM" id="SSF69593">
    <property type="entry name" value="Glycerol-3-phosphate (1)-acyltransferase"/>
    <property type="match status" value="1"/>
</dbReference>
<evidence type="ECO:0000313" key="7">
    <source>
        <dbReference type="Proteomes" id="UP000218209"/>
    </source>
</evidence>
<dbReference type="Pfam" id="PF16076">
    <property type="entry name" value="Acyltransf_C"/>
    <property type="match status" value="1"/>
</dbReference>
<dbReference type="EMBL" id="KV919723">
    <property type="protein sequence ID" value="OSX69174.1"/>
    <property type="molecule type" value="Genomic_DNA"/>
</dbReference>
<accession>A0A1X6NKP2</accession>
<organism evidence="6 7">
    <name type="scientific">Porphyra umbilicalis</name>
    <name type="common">Purple laver</name>
    <name type="synonym">Red alga</name>
    <dbReference type="NCBI Taxonomy" id="2786"/>
    <lineage>
        <taxon>Eukaryota</taxon>
        <taxon>Rhodophyta</taxon>
        <taxon>Bangiophyceae</taxon>
        <taxon>Bangiales</taxon>
        <taxon>Bangiaceae</taxon>
        <taxon>Porphyra</taxon>
    </lineage>
</organism>
<keyword evidence="2" id="KW-0808">Transferase</keyword>
<comment type="similarity">
    <text evidence="1">Belongs to the 1-acyl-sn-glycerol-3-phosphate acyltransferase family.</text>
</comment>
<dbReference type="Pfam" id="PF01553">
    <property type="entry name" value="Acyltransferase"/>
    <property type="match status" value="1"/>
</dbReference>
<dbReference type="SMART" id="SM00563">
    <property type="entry name" value="PlsC"/>
    <property type="match status" value="1"/>
</dbReference>
<evidence type="ECO:0000259" key="5">
    <source>
        <dbReference type="SMART" id="SM00563"/>
    </source>
</evidence>
<dbReference type="InterPro" id="IPR032098">
    <property type="entry name" value="Acyltransf_C"/>
</dbReference>
<evidence type="ECO:0000313" key="6">
    <source>
        <dbReference type="EMBL" id="OSX69174.1"/>
    </source>
</evidence>
<keyword evidence="4" id="KW-1133">Transmembrane helix</keyword>
<dbReference type="OrthoDB" id="189226at2759"/>
<dbReference type="GO" id="GO:0012505">
    <property type="term" value="C:endomembrane system"/>
    <property type="evidence" value="ECO:0007669"/>
    <property type="project" value="TreeGrafter"/>
</dbReference>
<gene>
    <name evidence="6" type="ORF">BU14_1773s0002</name>
</gene>
<dbReference type="AlphaFoldDB" id="A0A1X6NKP2"/>
<dbReference type="InterPro" id="IPR002123">
    <property type="entry name" value="Plipid/glycerol_acylTrfase"/>
</dbReference>
<dbReference type="CDD" id="cd07990">
    <property type="entry name" value="LPLAT_LCLAT1-like"/>
    <property type="match status" value="1"/>
</dbReference>
<feature type="transmembrane region" description="Helical" evidence="4">
    <location>
        <begin position="65"/>
        <end position="84"/>
    </location>
</feature>
<reference evidence="6 7" key="1">
    <citation type="submission" date="2017-03" db="EMBL/GenBank/DDBJ databases">
        <title>WGS assembly of Porphyra umbilicalis.</title>
        <authorList>
            <person name="Brawley S.H."/>
            <person name="Blouin N.A."/>
            <person name="Ficko-Blean E."/>
            <person name="Wheeler G.L."/>
            <person name="Lohr M."/>
            <person name="Goodson H.V."/>
            <person name="Jenkins J.W."/>
            <person name="Blaby-Haas C.E."/>
            <person name="Helliwell K.E."/>
            <person name="Chan C."/>
            <person name="Marriage T."/>
            <person name="Bhattacharya D."/>
            <person name="Klein A.S."/>
            <person name="Badis Y."/>
            <person name="Brodie J."/>
            <person name="Cao Y."/>
            <person name="Collen J."/>
            <person name="Dittami S.M."/>
            <person name="Gachon C.M."/>
            <person name="Green B.R."/>
            <person name="Karpowicz S."/>
            <person name="Kim J.W."/>
            <person name="Kudahl U."/>
            <person name="Lin S."/>
            <person name="Michel G."/>
            <person name="Mittag M."/>
            <person name="Olson B.J."/>
            <person name="Pangilinan J."/>
            <person name="Peng Y."/>
            <person name="Qiu H."/>
            <person name="Shu S."/>
            <person name="Singer J.T."/>
            <person name="Smith A.G."/>
            <person name="Sprecher B.N."/>
            <person name="Wagner V."/>
            <person name="Wang W."/>
            <person name="Wang Z.-Y."/>
            <person name="Yan J."/>
            <person name="Yarish C."/>
            <person name="Zoeuner-Riek S."/>
            <person name="Zhuang Y."/>
            <person name="Zou Y."/>
            <person name="Lindquist E.A."/>
            <person name="Grimwood J."/>
            <person name="Barry K."/>
            <person name="Rokhsar D.S."/>
            <person name="Schmutz J."/>
            <person name="Stiller J.W."/>
            <person name="Grossman A.R."/>
            <person name="Prochnik S.E."/>
        </authorList>
    </citation>
    <scope>NUCLEOTIDE SEQUENCE [LARGE SCALE GENOMIC DNA]</scope>
    <source>
        <strain evidence="6">4086291</strain>
    </source>
</reference>
<proteinExistence type="inferred from homology"/>
<evidence type="ECO:0000256" key="3">
    <source>
        <dbReference type="ARBA" id="ARBA00023315"/>
    </source>
</evidence>
<dbReference type="GO" id="GO:0003841">
    <property type="term" value="F:1-acylglycerol-3-phosphate O-acyltransferase activity"/>
    <property type="evidence" value="ECO:0007669"/>
    <property type="project" value="TreeGrafter"/>
</dbReference>
<keyword evidence="3" id="KW-0012">Acyltransferase</keyword>
<keyword evidence="7" id="KW-1185">Reference proteome</keyword>
<evidence type="ECO:0000256" key="2">
    <source>
        <dbReference type="ARBA" id="ARBA00022679"/>
    </source>
</evidence>
<feature type="domain" description="Phospholipid/glycerol acyltransferase" evidence="5">
    <location>
        <begin position="29"/>
        <end position="174"/>
    </location>
</feature>